<dbReference type="EMBL" id="VFLP01000101">
    <property type="protein sequence ID" value="TRX88085.1"/>
    <property type="molecule type" value="Genomic_DNA"/>
</dbReference>
<organism evidence="2 3">
    <name type="scientific">Xylaria flabelliformis</name>
    <dbReference type="NCBI Taxonomy" id="2512241"/>
    <lineage>
        <taxon>Eukaryota</taxon>
        <taxon>Fungi</taxon>
        <taxon>Dikarya</taxon>
        <taxon>Ascomycota</taxon>
        <taxon>Pezizomycotina</taxon>
        <taxon>Sordariomycetes</taxon>
        <taxon>Xylariomycetidae</taxon>
        <taxon>Xylariales</taxon>
        <taxon>Xylariaceae</taxon>
        <taxon>Xylaria</taxon>
    </lineage>
</organism>
<evidence type="ECO:0000313" key="3">
    <source>
        <dbReference type="Proteomes" id="UP000319160"/>
    </source>
</evidence>
<dbReference type="AlphaFoldDB" id="A0A553HJF9"/>
<dbReference type="OrthoDB" id="4770723at2759"/>
<evidence type="ECO:0000313" key="2">
    <source>
        <dbReference type="EMBL" id="TRX88085.1"/>
    </source>
</evidence>
<name>A0A553HJF9_9PEZI</name>
<reference evidence="3" key="1">
    <citation type="submission" date="2019-06" db="EMBL/GenBank/DDBJ databases">
        <title>Draft genome sequence of the griseofulvin-producing fungus Xylaria cubensis strain G536.</title>
        <authorList>
            <person name="Mead M.E."/>
            <person name="Raja H.A."/>
            <person name="Steenwyk J.L."/>
            <person name="Knowles S.L."/>
            <person name="Oberlies N.H."/>
            <person name="Rokas A."/>
        </authorList>
    </citation>
    <scope>NUCLEOTIDE SEQUENCE [LARGE SCALE GENOMIC DNA]</scope>
    <source>
        <strain evidence="3">G536</strain>
    </source>
</reference>
<keyword evidence="3" id="KW-1185">Reference proteome</keyword>
<comment type="caution">
    <text evidence="2">The sequence shown here is derived from an EMBL/GenBank/DDBJ whole genome shotgun (WGS) entry which is preliminary data.</text>
</comment>
<protein>
    <submittedName>
        <fullName evidence="2">Uncharacterized protein</fullName>
    </submittedName>
</protein>
<accession>A0A553HJF9</accession>
<dbReference type="Proteomes" id="UP000319160">
    <property type="component" value="Unassembled WGS sequence"/>
</dbReference>
<sequence length="243" mass="27979">MAKVYQGLTMVGLRLLIWEDQHHWLRLGGEEINEMKETMKEILIAVSHYLNLPTDIAGYWCVLNYQWSIFPTTIRPLALQPETELDGLHVPTAPRIHITPTLHLTVYPSYTGNPTIQVEAPRRILCREANQIKWYNSFYTRNKGAEDDVVHNQRNINTAADGKDSNQIPDLIKIKTQGFQYDRHKENPCVVREQSQEREIEGVEQEHLISQTQPQEKAEQISHTGYHQEGPSACDKLDKNDVG</sequence>
<proteinExistence type="predicted"/>
<feature type="region of interest" description="Disordered" evidence="1">
    <location>
        <begin position="200"/>
        <end position="243"/>
    </location>
</feature>
<feature type="compositionally biased region" description="Polar residues" evidence="1">
    <location>
        <begin position="208"/>
        <end position="225"/>
    </location>
</feature>
<gene>
    <name evidence="2" type="ORF">FHL15_011035</name>
</gene>
<evidence type="ECO:0000256" key="1">
    <source>
        <dbReference type="SAM" id="MobiDB-lite"/>
    </source>
</evidence>